<dbReference type="Proteomes" id="UP001595962">
    <property type="component" value="Unassembled WGS sequence"/>
</dbReference>
<name>A0ABV9JIZ4_9GAMM</name>
<feature type="transmembrane region" description="Helical" evidence="1">
    <location>
        <begin position="431"/>
        <end position="451"/>
    </location>
</feature>
<keyword evidence="1" id="KW-1133">Transmembrane helix</keyword>
<feature type="transmembrane region" description="Helical" evidence="1">
    <location>
        <begin position="335"/>
        <end position="353"/>
    </location>
</feature>
<keyword evidence="1" id="KW-0472">Membrane</keyword>
<protein>
    <submittedName>
        <fullName evidence="2">Efflux RND transporter permease subunit</fullName>
    </submittedName>
</protein>
<evidence type="ECO:0000313" key="2">
    <source>
        <dbReference type="EMBL" id="MFC4653963.1"/>
    </source>
</evidence>
<dbReference type="EMBL" id="JBHSGB010000002">
    <property type="protein sequence ID" value="MFC4653963.1"/>
    <property type="molecule type" value="Genomic_DNA"/>
</dbReference>
<dbReference type="PANTHER" id="PTHR32063:SF77">
    <property type="entry name" value="ACR FAMILY TRANSPORT PROTEIN"/>
    <property type="match status" value="1"/>
</dbReference>
<feature type="transmembrane region" description="Helical" evidence="1">
    <location>
        <begin position="463"/>
        <end position="490"/>
    </location>
</feature>
<dbReference type="Gene3D" id="3.30.70.1440">
    <property type="entry name" value="Multidrug efflux transporter AcrB pore domain"/>
    <property type="match status" value="1"/>
</dbReference>
<dbReference type="PANTHER" id="PTHR32063">
    <property type="match status" value="1"/>
</dbReference>
<dbReference type="SUPFAM" id="SSF82714">
    <property type="entry name" value="Multidrug efflux transporter AcrB TolC docking domain, DN and DC subdomains"/>
    <property type="match status" value="2"/>
</dbReference>
<feature type="transmembrane region" description="Helical" evidence="1">
    <location>
        <begin position="360"/>
        <end position="381"/>
    </location>
</feature>
<feature type="transmembrane region" description="Helical" evidence="1">
    <location>
        <begin position="978"/>
        <end position="1004"/>
    </location>
</feature>
<gene>
    <name evidence="2" type="ORF">ACFO3I_02870</name>
</gene>
<sequence>MSLNLSAWSIRNPIPAILLFLLLTLAGLVGFSRMQVQNFPDVEMPTIWVTAELPGASAVQLENEVARPLENAISSIQGVWHIQSQLSDGQATLQVEFRLEKPLQEALDQVRDAVARQRTDLPAELLDPVVRKEQFSGSAILTYAVQAQHMDQEQLSWFVDQQLIRPLQALAGVGAVNRLGGSERELRVELLPEQLLAFNFSAAELSAQLKLVLQDSSGGQTDIGGAQQSVRTFATVQSAKELAQLELNLPAGQRVRLSQIATVSDTVREAQSQALLGDQQVVGFEIVRALGAGELEVASLVQARVQRLQAEHPAVQIRQVADLTQPVAENYQGSLTLLYEGAVLAVLVVWLFLRSGRATLVAATALPLSVIPTFALMYWLGYSLNTVTLLSLSLVVGVLVDDAIVEIENIMRHLRQGKTPYQAAMEAADEIGLAVVATTFALVAVFLPTAFMGGVVGRFFVQFGWTAAFAVLFSLLVARLLTPMLAAYWLQPPRDLERQAGWQRRYQQWLLRCLHHRARTLLAAAACFVSSLALLPWLPTGFMPADDLPQIQVSVTLPPGSSLEQTLQVSAQLRELAMQNPEVQQVFTLAGTSVGMDEDSGIAGPLQLNKASLSLQLLPSQQRSVSRLQLESQLRTLFAAVPGVRVRVGDGESDTYQLVLQGEDSQLLSHFANQLAQQLRTLDGIGAVTSSASLTRPELVVRPDFSRAASAGVVPADIAASLRVATSGDYGQELARIYLNERKVPVRVRLSAADRADLGLLKRLPVPGLHGAVPLETVASLELGSGPADLTRYDRQRNISLDIELNGQSLGQVEQAILALPLLQQLPAGIQLAAEGDAEQMAELFSSFGLAMATGVLCIYIVLVLLFKDFVQPVTILAALVLSVPGAVAALFVTQSALSMPSMIGLIMLIGIASKNSILLVDYIILARRNLQLSRLDALVDACQKRGRPIVMTSLAMGAGMLPIALGLGADASFRAPMAIVVIGGLFTSTVLSLLVVPVVFTYVDDLVLWLRTCFKTPGSPL</sequence>
<evidence type="ECO:0000313" key="3">
    <source>
        <dbReference type="Proteomes" id="UP001595962"/>
    </source>
</evidence>
<dbReference type="SUPFAM" id="SSF82866">
    <property type="entry name" value="Multidrug efflux transporter AcrB transmembrane domain"/>
    <property type="match status" value="2"/>
</dbReference>
<proteinExistence type="predicted"/>
<feature type="transmembrane region" description="Helical" evidence="1">
    <location>
        <begin position="904"/>
        <end position="926"/>
    </location>
</feature>
<organism evidence="2 3">
    <name type="scientific">Rheinheimera marina</name>
    <dbReference type="NCBI Taxonomy" id="1774958"/>
    <lineage>
        <taxon>Bacteria</taxon>
        <taxon>Pseudomonadati</taxon>
        <taxon>Pseudomonadota</taxon>
        <taxon>Gammaproteobacteria</taxon>
        <taxon>Chromatiales</taxon>
        <taxon>Chromatiaceae</taxon>
        <taxon>Rheinheimera</taxon>
    </lineage>
</organism>
<feature type="transmembrane region" description="Helical" evidence="1">
    <location>
        <begin position="387"/>
        <end position="410"/>
    </location>
</feature>
<dbReference type="Gene3D" id="1.20.1640.10">
    <property type="entry name" value="Multidrug efflux transporter AcrB transmembrane domain"/>
    <property type="match status" value="2"/>
</dbReference>
<keyword evidence="1" id="KW-0812">Transmembrane</keyword>
<feature type="transmembrane region" description="Helical" evidence="1">
    <location>
        <begin position="947"/>
        <end position="966"/>
    </location>
</feature>
<feature type="transmembrane region" description="Helical" evidence="1">
    <location>
        <begin position="844"/>
        <end position="867"/>
    </location>
</feature>
<feature type="transmembrane region" description="Helical" evidence="1">
    <location>
        <begin position="874"/>
        <end position="898"/>
    </location>
</feature>
<dbReference type="RefSeq" id="WP_377331586.1">
    <property type="nucleotide sequence ID" value="NZ_JBHSGB010000002.1"/>
</dbReference>
<comment type="caution">
    <text evidence="2">The sequence shown here is derived from an EMBL/GenBank/DDBJ whole genome shotgun (WGS) entry which is preliminary data.</text>
</comment>
<keyword evidence="3" id="KW-1185">Reference proteome</keyword>
<evidence type="ECO:0000256" key="1">
    <source>
        <dbReference type="SAM" id="Phobius"/>
    </source>
</evidence>
<accession>A0ABV9JIZ4</accession>
<dbReference type="Gene3D" id="3.30.70.1320">
    <property type="entry name" value="Multidrug efflux transporter AcrB pore domain like"/>
    <property type="match status" value="1"/>
</dbReference>
<dbReference type="Gene3D" id="3.30.2090.10">
    <property type="entry name" value="Multidrug efflux transporter AcrB TolC docking domain, DN and DC subdomains"/>
    <property type="match status" value="2"/>
</dbReference>
<feature type="transmembrane region" description="Helical" evidence="1">
    <location>
        <begin position="520"/>
        <end position="538"/>
    </location>
</feature>
<dbReference type="InterPro" id="IPR001036">
    <property type="entry name" value="Acrflvin-R"/>
</dbReference>
<dbReference type="Gene3D" id="3.30.70.1430">
    <property type="entry name" value="Multidrug efflux transporter AcrB pore domain"/>
    <property type="match status" value="2"/>
</dbReference>
<dbReference type="Pfam" id="PF00873">
    <property type="entry name" value="ACR_tran"/>
    <property type="match status" value="1"/>
</dbReference>
<dbReference type="SUPFAM" id="SSF82693">
    <property type="entry name" value="Multidrug efflux transporter AcrB pore domain, PN1, PN2, PC1 and PC2 subdomains"/>
    <property type="match status" value="3"/>
</dbReference>
<dbReference type="InterPro" id="IPR027463">
    <property type="entry name" value="AcrB_DN_DC_subdom"/>
</dbReference>
<dbReference type="PRINTS" id="PR00702">
    <property type="entry name" value="ACRIFLAVINRP"/>
</dbReference>
<reference evidence="3" key="1">
    <citation type="journal article" date="2019" name="Int. J. Syst. Evol. Microbiol.">
        <title>The Global Catalogue of Microorganisms (GCM) 10K type strain sequencing project: providing services to taxonomists for standard genome sequencing and annotation.</title>
        <authorList>
            <consortium name="The Broad Institute Genomics Platform"/>
            <consortium name="The Broad Institute Genome Sequencing Center for Infectious Disease"/>
            <person name="Wu L."/>
            <person name="Ma J."/>
        </authorList>
    </citation>
    <scope>NUCLEOTIDE SEQUENCE [LARGE SCALE GENOMIC DNA]</scope>
    <source>
        <strain evidence="3">DT28</strain>
    </source>
</reference>